<evidence type="ECO:0000256" key="6">
    <source>
        <dbReference type="ARBA" id="ARBA00023306"/>
    </source>
</evidence>
<dbReference type="GO" id="GO:0045842">
    <property type="term" value="P:positive regulation of mitotic metaphase/anaphase transition"/>
    <property type="evidence" value="ECO:0007669"/>
    <property type="project" value="TreeGrafter"/>
</dbReference>
<dbReference type="GO" id="GO:0070979">
    <property type="term" value="P:protein K11-linked ubiquitination"/>
    <property type="evidence" value="ECO:0007669"/>
    <property type="project" value="TreeGrafter"/>
</dbReference>
<dbReference type="SUPFAM" id="SSF48452">
    <property type="entry name" value="TPR-like"/>
    <property type="match status" value="1"/>
</dbReference>
<evidence type="ECO:0000256" key="4">
    <source>
        <dbReference type="ARBA" id="ARBA00022776"/>
    </source>
</evidence>
<dbReference type="GO" id="GO:0051301">
    <property type="term" value="P:cell division"/>
    <property type="evidence" value="ECO:0007669"/>
    <property type="project" value="UniProtKB-KW"/>
</dbReference>
<dbReference type="AlphaFoldDB" id="A0A177B0M9"/>
<dbReference type="UniPathway" id="UPA00143"/>
<evidence type="ECO:0000259" key="9">
    <source>
        <dbReference type="Pfam" id="PF12862"/>
    </source>
</evidence>
<evidence type="ECO:0000256" key="2">
    <source>
        <dbReference type="ARBA" id="ARBA00016066"/>
    </source>
</evidence>
<keyword evidence="5" id="KW-0833">Ubl conjugation pathway</keyword>
<dbReference type="EMBL" id="LWCA01000776">
    <property type="protein sequence ID" value="OAF66984.1"/>
    <property type="molecule type" value="Genomic_DNA"/>
</dbReference>
<keyword evidence="3" id="KW-0132">Cell division</keyword>
<name>A0A177B0M9_9BILA</name>
<comment type="caution">
    <text evidence="10">The sequence shown here is derived from an EMBL/GenBank/DDBJ whole genome shotgun (WGS) entry which is preliminary data.</text>
</comment>
<accession>A0A177B0M9</accession>
<evidence type="ECO:0000256" key="5">
    <source>
        <dbReference type="ARBA" id="ARBA00022786"/>
    </source>
</evidence>
<dbReference type="Proteomes" id="UP000078046">
    <property type="component" value="Unassembled WGS sequence"/>
</dbReference>
<evidence type="ECO:0000313" key="10">
    <source>
        <dbReference type="EMBL" id="OAF66984.1"/>
    </source>
</evidence>
<dbReference type="GO" id="GO:0031145">
    <property type="term" value="P:anaphase-promoting complex-dependent catabolic process"/>
    <property type="evidence" value="ECO:0007669"/>
    <property type="project" value="TreeGrafter"/>
</dbReference>
<keyword evidence="11" id="KW-1185">Reference proteome</keyword>
<keyword evidence="6" id="KW-0131">Cell cycle</keyword>
<evidence type="ECO:0000256" key="7">
    <source>
        <dbReference type="ARBA" id="ARBA00031069"/>
    </source>
</evidence>
<feature type="domain" description="Anaphase-promoting complex subunit 5" evidence="9">
    <location>
        <begin position="102"/>
        <end position="178"/>
    </location>
</feature>
<protein>
    <recommendedName>
        <fullName evidence="2">Anaphase-promoting complex subunit 5</fullName>
    </recommendedName>
    <alternativeName>
        <fullName evidence="7">Cyclosome subunit 5</fullName>
    </alternativeName>
</protein>
<evidence type="ECO:0000256" key="8">
    <source>
        <dbReference type="ARBA" id="ARBA00045696"/>
    </source>
</evidence>
<organism evidence="10 11">
    <name type="scientific">Intoshia linei</name>
    <dbReference type="NCBI Taxonomy" id="1819745"/>
    <lineage>
        <taxon>Eukaryota</taxon>
        <taxon>Metazoa</taxon>
        <taxon>Spiralia</taxon>
        <taxon>Lophotrochozoa</taxon>
        <taxon>Mesozoa</taxon>
        <taxon>Orthonectida</taxon>
        <taxon>Rhopaluridae</taxon>
        <taxon>Intoshia</taxon>
    </lineage>
</organism>
<dbReference type="Gene3D" id="1.25.40.10">
    <property type="entry name" value="Tetratricopeptide repeat domain"/>
    <property type="match status" value="1"/>
</dbReference>
<dbReference type="Pfam" id="PF12862">
    <property type="entry name" value="ANAPC5"/>
    <property type="match status" value="1"/>
</dbReference>
<keyword evidence="4" id="KW-0498">Mitosis</keyword>
<sequence length="588" mass="69507">MSIFGIFITVLYYKLKNLDFDEMKHLEYNFLVYYNAASNYYKISEARLDILGAHSIVELHNDINLVIERIEKLDMQAEKNLISKNFKSQVENYFHIPEVDLVSFLSNLKSKNYSKSVEFVHKYIDFNLIKFNDKTEYFKSDAARRGSFYCAMLYQRFGYIDQAHVQIRESMYNSQSSNFSEFDHTCMLINMLMVRTTYLFEQLNSCISERNIIELTKSLNQIIRLFSLCANDEPINCNLNYHITEGFFWQIFGLSCLSKICFESFLSTQCPINNEYWPSNKNNCLSLCYLSNVYFEQGDYDASNHIIEKTCQSFPKLSEYHKIVAFYRNNYLCTQYIHRRQFTEAENVATQFLYPFNAFMSKLRLCEIELKSGNYKQSLKLADKIIDEIEKNQQIDSYMLKKPSQNYLHFSFPEIYLNALILKIKVLLYTNQDEEKIMHFIDILIKYCISFKLEKLFLAAKILTIELYIMIENYELASRMIEGILINSFIVGNLSQKAKIMYLRNIQCDVSLSLKYYEKLESEYGQMMAIALKFGIYNITPTTINIHTRSVNFSNFYGAGTDIVEYESFMVTLKKMILENFLRRRLPF</sequence>
<gene>
    <name evidence="10" type="ORF">A3Q56_05301</name>
</gene>
<dbReference type="InterPro" id="IPR011990">
    <property type="entry name" value="TPR-like_helical_dom_sf"/>
</dbReference>
<proteinExistence type="inferred from homology"/>
<evidence type="ECO:0000313" key="11">
    <source>
        <dbReference type="Proteomes" id="UP000078046"/>
    </source>
</evidence>
<reference evidence="10 11" key="1">
    <citation type="submission" date="2016-04" db="EMBL/GenBank/DDBJ databases">
        <title>The genome of Intoshia linei affirms orthonectids as highly simplified spiralians.</title>
        <authorList>
            <person name="Mikhailov K.V."/>
            <person name="Slusarev G.S."/>
            <person name="Nikitin M.A."/>
            <person name="Logacheva M.D."/>
            <person name="Penin A."/>
            <person name="Aleoshin V."/>
            <person name="Panchin Y.V."/>
        </authorList>
    </citation>
    <scope>NUCLEOTIDE SEQUENCE [LARGE SCALE GENOMIC DNA]</scope>
    <source>
        <strain evidence="10">Intl2013</strain>
        <tissue evidence="10">Whole animal</tissue>
    </source>
</reference>
<comment type="function">
    <text evidence="8">Component of the anaphase promoting complex/cyclosome (APC/C), a cell cycle-regulated E3 ubiquitin ligase that controls progression through mitosis and the G1 phase of the cell cycle. The APC/C complex acts by mediating ubiquitination and subsequent degradation of target proteins: it mainly mediates the formation of 'Lys-11'-linked polyubiquitin chains and, to a lower extent, the formation of 'Lys-48'- and 'Lys-63'-linked polyubiquitin chains. The APC/C complex catalyzes assembly of branched 'Lys-11'-/'Lys-48'-linked branched ubiquitin chains on target proteins.</text>
</comment>
<dbReference type="InterPro" id="IPR037679">
    <property type="entry name" value="Apc5"/>
</dbReference>
<comment type="similarity">
    <text evidence="1">Belongs to the APC5 family.</text>
</comment>
<evidence type="ECO:0000256" key="3">
    <source>
        <dbReference type="ARBA" id="ARBA00022618"/>
    </source>
</evidence>
<dbReference type="InterPro" id="IPR026000">
    <property type="entry name" value="Apc5_dom"/>
</dbReference>
<dbReference type="GO" id="GO:0005680">
    <property type="term" value="C:anaphase-promoting complex"/>
    <property type="evidence" value="ECO:0007669"/>
    <property type="project" value="InterPro"/>
</dbReference>
<evidence type="ECO:0000256" key="1">
    <source>
        <dbReference type="ARBA" id="ARBA00007450"/>
    </source>
</evidence>
<dbReference type="PANTHER" id="PTHR12830">
    <property type="entry name" value="ANAPHASE-PROMOTING COMPLEX SUBUNIT 5"/>
    <property type="match status" value="1"/>
</dbReference>
<dbReference type="PANTHER" id="PTHR12830:SF9">
    <property type="entry name" value="ANAPHASE-PROMOTING COMPLEX SUBUNIT 5"/>
    <property type="match status" value="1"/>
</dbReference>